<dbReference type="PANTHER" id="PTHR32089">
    <property type="entry name" value="METHYL-ACCEPTING CHEMOTAXIS PROTEIN MCPB"/>
    <property type="match status" value="1"/>
</dbReference>
<keyword evidence="4" id="KW-0145">Chemotaxis</keyword>
<keyword evidence="3" id="KW-0488">Methylation</keyword>
<evidence type="ECO:0000313" key="14">
    <source>
        <dbReference type="EMBL" id="QTH72991.1"/>
    </source>
</evidence>
<dbReference type="CDD" id="cd11386">
    <property type="entry name" value="MCP_signal"/>
    <property type="match status" value="1"/>
</dbReference>
<feature type="domain" description="Methyl-accepting transducer" evidence="13">
    <location>
        <begin position="241"/>
        <end position="477"/>
    </location>
</feature>
<dbReference type="GO" id="GO:0007165">
    <property type="term" value="P:signal transduction"/>
    <property type="evidence" value="ECO:0007669"/>
    <property type="project" value="UniProtKB-KW"/>
</dbReference>
<evidence type="ECO:0000256" key="9">
    <source>
        <dbReference type="ARBA" id="ARBA00029447"/>
    </source>
</evidence>
<gene>
    <name evidence="14" type="ORF">J5O05_17695</name>
</gene>
<keyword evidence="2" id="KW-1003">Cell membrane</keyword>
<dbReference type="SMART" id="SM00283">
    <property type="entry name" value="MA"/>
    <property type="match status" value="1"/>
</dbReference>
<dbReference type="Gene3D" id="1.10.287.950">
    <property type="entry name" value="Methyl-accepting chemotaxis protein"/>
    <property type="match status" value="1"/>
</dbReference>
<keyword evidence="7 12" id="KW-0472">Membrane</keyword>
<evidence type="ECO:0000256" key="8">
    <source>
        <dbReference type="ARBA" id="ARBA00023224"/>
    </source>
</evidence>
<keyword evidence="15" id="KW-1185">Reference proteome</keyword>
<keyword evidence="8 10" id="KW-0807">Transducer</keyword>
<dbReference type="FunFam" id="1.10.287.950:FF:000001">
    <property type="entry name" value="Methyl-accepting chemotaxis sensory transducer"/>
    <property type="match status" value="1"/>
</dbReference>
<keyword evidence="11" id="KW-0175">Coiled coil</keyword>
<dbReference type="PRINTS" id="PR00260">
    <property type="entry name" value="CHEMTRNSDUCR"/>
</dbReference>
<dbReference type="PANTHER" id="PTHR32089:SF39">
    <property type="entry name" value="METHYL-ACCEPTING CHEMOTAXIS PROTEIN HLYB"/>
    <property type="match status" value="1"/>
</dbReference>
<evidence type="ECO:0000256" key="4">
    <source>
        <dbReference type="ARBA" id="ARBA00022500"/>
    </source>
</evidence>
<dbReference type="SUPFAM" id="SSF58104">
    <property type="entry name" value="Methyl-accepting chemotaxis protein (MCP) signaling domain"/>
    <property type="match status" value="1"/>
</dbReference>
<dbReference type="AlphaFoldDB" id="A0A975DJG1"/>
<name>A0A975DJG1_9GAMM</name>
<dbReference type="InterPro" id="IPR004089">
    <property type="entry name" value="MCPsignal_dom"/>
</dbReference>
<evidence type="ECO:0000256" key="2">
    <source>
        <dbReference type="ARBA" id="ARBA00022475"/>
    </source>
</evidence>
<dbReference type="GO" id="GO:0006935">
    <property type="term" value="P:chemotaxis"/>
    <property type="evidence" value="ECO:0007669"/>
    <property type="project" value="UniProtKB-KW"/>
</dbReference>
<dbReference type="PROSITE" id="PS50111">
    <property type="entry name" value="CHEMOTAXIS_TRANSDUC_2"/>
    <property type="match status" value="1"/>
</dbReference>
<protein>
    <submittedName>
        <fullName evidence="14">Methyl-accepting chemotaxis protein</fullName>
    </submittedName>
</protein>
<feature type="coiled-coil region" evidence="11">
    <location>
        <begin position="312"/>
        <end position="339"/>
    </location>
</feature>
<feature type="transmembrane region" description="Helical" evidence="12">
    <location>
        <begin position="48"/>
        <end position="67"/>
    </location>
</feature>
<dbReference type="RefSeq" id="WP_208844610.1">
    <property type="nucleotide sequence ID" value="NZ_CP072134.1"/>
</dbReference>
<keyword evidence="14" id="KW-0614">Plasmid</keyword>
<reference evidence="14" key="1">
    <citation type="submission" date="2021-03" db="EMBL/GenBank/DDBJ databases">
        <title>Complete Genome of Pseudoalteromonas xiamenensis STKMTI.2, a new potential marine bacterium producing anti-Vibrio compounds.</title>
        <authorList>
            <person name="Handayani D.P."/>
            <person name="Isnansetyo A."/>
            <person name="Istiqomah I."/>
            <person name="Jumina J."/>
        </authorList>
    </citation>
    <scope>NUCLEOTIDE SEQUENCE</scope>
    <source>
        <strain evidence="14">STKMTI.2</strain>
        <plasmid evidence="14">unnamed4</plasmid>
    </source>
</reference>
<proteinExistence type="inferred from homology"/>
<dbReference type="Proteomes" id="UP000664904">
    <property type="component" value="Plasmid unnamed4"/>
</dbReference>
<dbReference type="InterPro" id="IPR004090">
    <property type="entry name" value="Chemotax_Me-accpt_rcpt"/>
</dbReference>
<feature type="transmembrane region" description="Helical" evidence="12">
    <location>
        <begin position="115"/>
        <end position="136"/>
    </location>
</feature>
<evidence type="ECO:0000259" key="13">
    <source>
        <dbReference type="PROSITE" id="PS50111"/>
    </source>
</evidence>
<evidence type="ECO:0000256" key="7">
    <source>
        <dbReference type="ARBA" id="ARBA00023136"/>
    </source>
</evidence>
<feature type="transmembrane region" description="Helical" evidence="12">
    <location>
        <begin position="23"/>
        <end position="41"/>
    </location>
</feature>
<evidence type="ECO:0000256" key="1">
    <source>
        <dbReference type="ARBA" id="ARBA00004651"/>
    </source>
</evidence>
<keyword evidence="6 12" id="KW-1133">Transmembrane helix</keyword>
<evidence type="ECO:0000256" key="6">
    <source>
        <dbReference type="ARBA" id="ARBA00022989"/>
    </source>
</evidence>
<sequence length="521" mass="57473">MSSFNQVNLNEQLLNDYVKSDKLMLIILALHLPFILTLVPMGFGTHMLGALPALILILLNVVIFYYFKGTLVSRLAIGMSFMVMSMIIIMQRFGQIEMHFHIFSSLAFLIIWRDWRVIVGAASIIAIHHAISVPLQNSGATIFGKSFIVFASSCNWGTFLIHAIFVIAESAIIILFCLRMHQQFLLSASVQALLAKASGEKDLTVSLDQIKTSDKQSEMFIKSVSGFIGFIRDSFSQFSQTSHEIRENSEHTSKIVVENQGQLDTQRQRIETIVTSIHEMSCTISEIAETTARTADFSKEAQKTTSDGNSMAEKASLEIENLVEQIKDIKTNVAQLVLDTSEVAKTVKIIGSIAEQTNLLALNAAIEAARAGEQGRGFAVVADEVRSLANRTKYATEEIYTVIENLNSNCLRINELAEQGYENSNNSIAVVNSSKDFISKTLQQINNIADMNYQLASAIEEQRAVSTALSEEMNEINDINSTIVQSVADSSNIAKSLSGTADDLNYLISQIKISHTSTIAM</sequence>
<evidence type="ECO:0000256" key="12">
    <source>
        <dbReference type="SAM" id="Phobius"/>
    </source>
</evidence>
<evidence type="ECO:0000256" key="11">
    <source>
        <dbReference type="SAM" id="Coils"/>
    </source>
</evidence>
<feature type="transmembrane region" description="Helical" evidence="12">
    <location>
        <begin position="156"/>
        <end position="178"/>
    </location>
</feature>
<evidence type="ECO:0000256" key="5">
    <source>
        <dbReference type="ARBA" id="ARBA00022692"/>
    </source>
</evidence>
<keyword evidence="5 12" id="KW-0812">Transmembrane</keyword>
<accession>A0A975DJG1</accession>
<feature type="transmembrane region" description="Helical" evidence="12">
    <location>
        <begin position="73"/>
        <end position="94"/>
    </location>
</feature>
<evidence type="ECO:0000256" key="10">
    <source>
        <dbReference type="PROSITE-ProRule" id="PRU00284"/>
    </source>
</evidence>
<comment type="subcellular location">
    <subcellularLocation>
        <location evidence="1">Cell membrane</location>
        <topology evidence="1">Multi-pass membrane protein</topology>
    </subcellularLocation>
</comment>
<evidence type="ECO:0000313" key="15">
    <source>
        <dbReference type="Proteomes" id="UP000664904"/>
    </source>
</evidence>
<dbReference type="GO" id="GO:0005886">
    <property type="term" value="C:plasma membrane"/>
    <property type="evidence" value="ECO:0007669"/>
    <property type="project" value="UniProtKB-SubCell"/>
</dbReference>
<evidence type="ECO:0000256" key="3">
    <source>
        <dbReference type="ARBA" id="ARBA00022481"/>
    </source>
</evidence>
<comment type="similarity">
    <text evidence="9">Belongs to the methyl-accepting chemotaxis (MCP) protein family.</text>
</comment>
<organism evidence="14 15">
    <name type="scientific">Pseudoalteromonas xiamenensis</name>
    <dbReference type="NCBI Taxonomy" id="882626"/>
    <lineage>
        <taxon>Bacteria</taxon>
        <taxon>Pseudomonadati</taxon>
        <taxon>Pseudomonadota</taxon>
        <taxon>Gammaproteobacteria</taxon>
        <taxon>Alteromonadales</taxon>
        <taxon>Pseudoalteromonadaceae</taxon>
        <taxon>Pseudoalteromonas</taxon>
    </lineage>
</organism>
<geneLocation type="plasmid" evidence="14 15">
    <name>unnamed4</name>
</geneLocation>
<dbReference type="Pfam" id="PF00015">
    <property type="entry name" value="MCPsignal"/>
    <property type="match status" value="1"/>
</dbReference>
<dbReference type="GO" id="GO:0004888">
    <property type="term" value="F:transmembrane signaling receptor activity"/>
    <property type="evidence" value="ECO:0007669"/>
    <property type="project" value="InterPro"/>
</dbReference>
<dbReference type="EMBL" id="CP072134">
    <property type="protein sequence ID" value="QTH72991.1"/>
    <property type="molecule type" value="Genomic_DNA"/>
</dbReference>
<dbReference type="KEGG" id="pxi:J5O05_17695"/>